<keyword evidence="1" id="KW-1133">Transmembrane helix</keyword>
<name>A0A2P2MXC1_RHIMU</name>
<protein>
    <submittedName>
        <fullName evidence="2">Uncharacterized protein</fullName>
    </submittedName>
</protein>
<sequence>MIYKLYVVERNFWFSLVFTLIYLMHLSNMHKDTSDLD</sequence>
<keyword evidence="1" id="KW-0812">Transmembrane</keyword>
<dbReference type="AlphaFoldDB" id="A0A2P2MXC1"/>
<accession>A0A2P2MXC1</accession>
<reference evidence="2" key="1">
    <citation type="submission" date="2018-02" db="EMBL/GenBank/DDBJ databases">
        <title>Rhizophora mucronata_Transcriptome.</title>
        <authorList>
            <person name="Meera S.P."/>
            <person name="Sreeshan A."/>
            <person name="Augustine A."/>
        </authorList>
    </citation>
    <scope>NUCLEOTIDE SEQUENCE</scope>
    <source>
        <tissue evidence="2">Leaf</tissue>
    </source>
</reference>
<evidence type="ECO:0000256" key="1">
    <source>
        <dbReference type="SAM" id="Phobius"/>
    </source>
</evidence>
<proteinExistence type="predicted"/>
<keyword evidence="1" id="KW-0472">Membrane</keyword>
<evidence type="ECO:0000313" key="2">
    <source>
        <dbReference type="EMBL" id="MBX34870.1"/>
    </source>
</evidence>
<organism evidence="2">
    <name type="scientific">Rhizophora mucronata</name>
    <name type="common">Asiatic mangrove</name>
    <dbReference type="NCBI Taxonomy" id="61149"/>
    <lineage>
        <taxon>Eukaryota</taxon>
        <taxon>Viridiplantae</taxon>
        <taxon>Streptophyta</taxon>
        <taxon>Embryophyta</taxon>
        <taxon>Tracheophyta</taxon>
        <taxon>Spermatophyta</taxon>
        <taxon>Magnoliopsida</taxon>
        <taxon>eudicotyledons</taxon>
        <taxon>Gunneridae</taxon>
        <taxon>Pentapetalae</taxon>
        <taxon>rosids</taxon>
        <taxon>fabids</taxon>
        <taxon>Malpighiales</taxon>
        <taxon>Rhizophoraceae</taxon>
        <taxon>Rhizophora</taxon>
    </lineage>
</organism>
<feature type="transmembrane region" description="Helical" evidence="1">
    <location>
        <begin position="12"/>
        <end position="30"/>
    </location>
</feature>
<dbReference type="EMBL" id="GGEC01054386">
    <property type="protein sequence ID" value="MBX34870.1"/>
    <property type="molecule type" value="Transcribed_RNA"/>
</dbReference>